<feature type="transmembrane region" description="Helical" evidence="5">
    <location>
        <begin position="32"/>
        <end position="49"/>
    </location>
</feature>
<evidence type="ECO:0000256" key="5">
    <source>
        <dbReference type="SAM" id="Phobius"/>
    </source>
</evidence>
<proteinExistence type="predicted"/>
<dbReference type="AlphaFoldDB" id="A0A7G7G817"/>
<reference evidence="7 8" key="1">
    <citation type="journal article" date="2018" name="Int. J. Syst. Evol. Microbiol.">
        <title>Adhaeribacter swui sp. nov., isolated from wet mud.</title>
        <authorList>
            <person name="Kim D.U."/>
            <person name="Kim K.W."/>
            <person name="Kang M.S."/>
            <person name="Kim J.Y."/>
            <person name="Jang J.H."/>
            <person name="Kim M.K."/>
        </authorList>
    </citation>
    <scope>NUCLEOTIDE SEQUENCE [LARGE SCALE GENOMIC DNA]</scope>
    <source>
        <strain evidence="7 8">KCTC 52873</strain>
    </source>
</reference>
<keyword evidence="8" id="KW-1185">Reference proteome</keyword>
<feature type="transmembrane region" description="Helical" evidence="5">
    <location>
        <begin position="289"/>
        <end position="307"/>
    </location>
</feature>
<feature type="transmembrane region" description="Helical" evidence="5">
    <location>
        <begin position="69"/>
        <end position="88"/>
    </location>
</feature>
<feature type="transmembrane region" description="Helical" evidence="5">
    <location>
        <begin position="258"/>
        <end position="277"/>
    </location>
</feature>
<feature type="transmembrane region" description="Helical" evidence="5">
    <location>
        <begin position="225"/>
        <end position="246"/>
    </location>
</feature>
<evidence type="ECO:0000256" key="2">
    <source>
        <dbReference type="ARBA" id="ARBA00022692"/>
    </source>
</evidence>
<feature type="transmembrane region" description="Helical" evidence="5">
    <location>
        <begin position="347"/>
        <end position="370"/>
    </location>
</feature>
<feature type="transmembrane region" description="Helical" evidence="5">
    <location>
        <begin position="313"/>
        <end position="335"/>
    </location>
</feature>
<feature type="domain" description="Major facilitator superfamily (MFS) profile" evidence="6">
    <location>
        <begin position="30"/>
        <end position="402"/>
    </location>
</feature>
<dbReference type="SUPFAM" id="SSF103473">
    <property type="entry name" value="MFS general substrate transporter"/>
    <property type="match status" value="1"/>
</dbReference>
<evidence type="ECO:0000256" key="3">
    <source>
        <dbReference type="ARBA" id="ARBA00022989"/>
    </source>
</evidence>
<evidence type="ECO:0000256" key="1">
    <source>
        <dbReference type="ARBA" id="ARBA00004141"/>
    </source>
</evidence>
<evidence type="ECO:0000313" key="8">
    <source>
        <dbReference type="Proteomes" id="UP000515237"/>
    </source>
</evidence>
<comment type="subcellular location">
    <subcellularLocation>
        <location evidence="1">Membrane</location>
        <topology evidence="1">Multi-pass membrane protein</topology>
    </subcellularLocation>
</comment>
<sequence length="405" mass="44336">MEQAAEVRLAEENNRFKISTNAVAEQIHKQRFFLSVFFFLSGFNFASWASRIPTIKAALDLNEAELGSVLLTMPISSMIGLPLSGWLVTRFDTRVPLTVAFLLNAVSLALIGTATSTLSLIVALFLFSLSTRIFNISMNTQAITLQKLFDRKINGSFHGLWSTGGIVGVGVTTLVISLGISIVPHLATVAVVTILITLFASRFLLRHDRAETRNKQALPKPDSYILYLGLLVFFAAICEGGMFDWSGIYFQKVVQEEVFTAGYLIFMSFMAFSRFVSDRIVERIGMARTYLMSSLCIFFGVTLAIVFPSFWPAMVGFSFVGFGTAAVIPMTYTLAGASEKYSAGVAISLIASFGIVGMLLGPPLIGYLAHAFNLKISFIAFAFAGIMLIPVSRLFFRLAKNQSAL</sequence>
<dbReference type="InterPro" id="IPR036259">
    <property type="entry name" value="MFS_trans_sf"/>
</dbReference>
<dbReference type="Proteomes" id="UP000515237">
    <property type="component" value="Chromosome"/>
</dbReference>
<feature type="transmembrane region" description="Helical" evidence="5">
    <location>
        <begin position="186"/>
        <end position="205"/>
    </location>
</feature>
<dbReference type="GO" id="GO:0016020">
    <property type="term" value="C:membrane"/>
    <property type="evidence" value="ECO:0007669"/>
    <property type="project" value="UniProtKB-SubCell"/>
</dbReference>
<keyword evidence="4 5" id="KW-0472">Membrane</keyword>
<dbReference type="CDD" id="cd17393">
    <property type="entry name" value="MFS_MosC_like"/>
    <property type="match status" value="1"/>
</dbReference>
<organism evidence="7 8">
    <name type="scientific">Adhaeribacter swui</name>
    <dbReference type="NCBI Taxonomy" id="2086471"/>
    <lineage>
        <taxon>Bacteria</taxon>
        <taxon>Pseudomonadati</taxon>
        <taxon>Bacteroidota</taxon>
        <taxon>Cytophagia</taxon>
        <taxon>Cytophagales</taxon>
        <taxon>Hymenobacteraceae</taxon>
        <taxon>Adhaeribacter</taxon>
    </lineage>
</organism>
<dbReference type="KEGG" id="aswu:HUW51_11385"/>
<dbReference type="Pfam" id="PF07690">
    <property type="entry name" value="MFS_1"/>
    <property type="match status" value="1"/>
</dbReference>
<protein>
    <submittedName>
        <fullName evidence="7">MFS transporter</fullName>
    </submittedName>
</protein>
<dbReference type="InterPro" id="IPR051788">
    <property type="entry name" value="MFS_Transporter"/>
</dbReference>
<evidence type="ECO:0000259" key="6">
    <source>
        <dbReference type="PROSITE" id="PS50850"/>
    </source>
</evidence>
<keyword evidence="2 5" id="KW-0812">Transmembrane</keyword>
<feature type="transmembrane region" description="Helical" evidence="5">
    <location>
        <begin position="95"/>
        <end position="112"/>
    </location>
</feature>
<name>A0A7G7G817_9BACT</name>
<dbReference type="PROSITE" id="PS50850">
    <property type="entry name" value="MFS"/>
    <property type="match status" value="1"/>
</dbReference>
<feature type="transmembrane region" description="Helical" evidence="5">
    <location>
        <begin position="376"/>
        <end position="396"/>
    </location>
</feature>
<gene>
    <name evidence="7" type="ORF">HUW51_11385</name>
</gene>
<dbReference type="Gene3D" id="1.20.1250.20">
    <property type="entry name" value="MFS general substrate transporter like domains"/>
    <property type="match status" value="1"/>
</dbReference>
<dbReference type="InterPro" id="IPR020846">
    <property type="entry name" value="MFS_dom"/>
</dbReference>
<evidence type="ECO:0000313" key="7">
    <source>
        <dbReference type="EMBL" id="QNF33301.1"/>
    </source>
</evidence>
<dbReference type="RefSeq" id="WP_185274153.1">
    <property type="nucleotide sequence ID" value="NZ_CP055156.1"/>
</dbReference>
<feature type="transmembrane region" description="Helical" evidence="5">
    <location>
        <begin position="159"/>
        <end position="180"/>
    </location>
</feature>
<dbReference type="InterPro" id="IPR011701">
    <property type="entry name" value="MFS"/>
</dbReference>
<feature type="transmembrane region" description="Helical" evidence="5">
    <location>
        <begin position="118"/>
        <end position="138"/>
    </location>
</feature>
<dbReference type="EMBL" id="CP055156">
    <property type="protein sequence ID" value="QNF33301.1"/>
    <property type="molecule type" value="Genomic_DNA"/>
</dbReference>
<dbReference type="PANTHER" id="PTHR23514">
    <property type="entry name" value="BYPASS OF STOP CODON PROTEIN 6"/>
    <property type="match status" value="1"/>
</dbReference>
<keyword evidence="3 5" id="KW-1133">Transmembrane helix</keyword>
<dbReference type="PANTHER" id="PTHR23514:SF13">
    <property type="entry name" value="INNER MEMBRANE PROTEIN YBJJ"/>
    <property type="match status" value="1"/>
</dbReference>
<dbReference type="GO" id="GO:0022857">
    <property type="term" value="F:transmembrane transporter activity"/>
    <property type="evidence" value="ECO:0007669"/>
    <property type="project" value="InterPro"/>
</dbReference>
<evidence type="ECO:0000256" key="4">
    <source>
        <dbReference type="ARBA" id="ARBA00023136"/>
    </source>
</evidence>
<accession>A0A7G7G817</accession>